<name>A0A9J5WPY8_SOLCO</name>
<proteinExistence type="predicted"/>
<feature type="non-terminal residue" evidence="2">
    <location>
        <position position="97"/>
    </location>
</feature>
<dbReference type="EMBL" id="JACXVP010000011">
    <property type="protein sequence ID" value="KAG5576974.1"/>
    <property type="molecule type" value="Genomic_DNA"/>
</dbReference>
<organism evidence="2 3">
    <name type="scientific">Solanum commersonii</name>
    <name type="common">Commerson's wild potato</name>
    <name type="synonym">Commerson's nightshade</name>
    <dbReference type="NCBI Taxonomy" id="4109"/>
    <lineage>
        <taxon>Eukaryota</taxon>
        <taxon>Viridiplantae</taxon>
        <taxon>Streptophyta</taxon>
        <taxon>Embryophyta</taxon>
        <taxon>Tracheophyta</taxon>
        <taxon>Spermatophyta</taxon>
        <taxon>Magnoliopsida</taxon>
        <taxon>eudicotyledons</taxon>
        <taxon>Gunneridae</taxon>
        <taxon>Pentapetalae</taxon>
        <taxon>asterids</taxon>
        <taxon>lamiids</taxon>
        <taxon>Solanales</taxon>
        <taxon>Solanaceae</taxon>
        <taxon>Solanoideae</taxon>
        <taxon>Solaneae</taxon>
        <taxon>Solanum</taxon>
    </lineage>
</organism>
<dbReference type="AlphaFoldDB" id="A0A9J5WPY8"/>
<gene>
    <name evidence="2" type="ORF">H5410_057108</name>
</gene>
<comment type="caution">
    <text evidence="2">The sequence shown here is derived from an EMBL/GenBank/DDBJ whole genome shotgun (WGS) entry which is preliminary data.</text>
</comment>
<protein>
    <submittedName>
        <fullName evidence="2">Uncharacterized protein</fullName>
    </submittedName>
</protein>
<keyword evidence="3" id="KW-1185">Reference proteome</keyword>
<reference evidence="2 3" key="1">
    <citation type="submission" date="2020-09" db="EMBL/GenBank/DDBJ databases">
        <title>De no assembly of potato wild relative species, Solanum commersonii.</title>
        <authorList>
            <person name="Cho K."/>
        </authorList>
    </citation>
    <scope>NUCLEOTIDE SEQUENCE [LARGE SCALE GENOMIC DNA]</scope>
    <source>
        <strain evidence="2">LZ3.2</strain>
        <tissue evidence="2">Leaf</tissue>
    </source>
</reference>
<accession>A0A9J5WPY8</accession>
<evidence type="ECO:0000313" key="3">
    <source>
        <dbReference type="Proteomes" id="UP000824120"/>
    </source>
</evidence>
<sequence>SNTPWTLSWDDKHPLGRKVCGGAVGIVSSKQSAVATSEESNNNSGQQQPEREPSPTSTIYRRNNSASTATTTTKQRDPRVSIPLIFGEVRVQRTDPS</sequence>
<evidence type="ECO:0000256" key="1">
    <source>
        <dbReference type="SAM" id="MobiDB-lite"/>
    </source>
</evidence>
<feature type="compositionally biased region" description="Low complexity" evidence="1">
    <location>
        <begin position="61"/>
        <end position="73"/>
    </location>
</feature>
<dbReference type="Proteomes" id="UP000824120">
    <property type="component" value="Chromosome 11"/>
</dbReference>
<evidence type="ECO:0000313" key="2">
    <source>
        <dbReference type="EMBL" id="KAG5576974.1"/>
    </source>
</evidence>
<feature type="compositionally biased region" description="Polar residues" evidence="1">
    <location>
        <begin position="30"/>
        <end position="60"/>
    </location>
</feature>
<feature type="region of interest" description="Disordered" evidence="1">
    <location>
        <begin position="30"/>
        <end position="81"/>
    </location>
</feature>